<evidence type="ECO:0000313" key="5">
    <source>
        <dbReference type="EMBL" id="MDO5974337.1"/>
    </source>
</evidence>
<dbReference type="Gene3D" id="1.10.287.100">
    <property type="match status" value="1"/>
</dbReference>
<protein>
    <submittedName>
        <fullName evidence="5">GntR family transcriptional regulator</fullName>
    </submittedName>
</protein>
<proteinExistence type="predicted"/>
<dbReference type="RefSeq" id="WP_303301479.1">
    <property type="nucleotide sequence ID" value="NZ_BAABDA010000050.1"/>
</dbReference>
<reference evidence="5" key="1">
    <citation type="submission" date="2023-07" db="EMBL/GenBank/DDBJ databases">
        <title>Two novel species in the genus Flavivirga.</title>
        <authorList>
            <person name="Kwon K."/>
        </authorList>
    </citation>
    <scope>NUCLEOTIDE SEQUENCE</scope>
    <source>
        <strain evidence="5">KACC 14158</strain>
    </source>
</reference>
<dbReference type="InterPro" id="IPR036390">
    <property type="entry name" value="WH_DNA-bd_sf"/>
</dbReference>
<evidence type="ECO:0000256" key="2">
    <source>
        <dbReference type="ARBA" id="ARBA00023125"/>
    </source>
</evidence>
<dbReference type="PANTHER" id="PTHR38445:SF10">
    <property type="entry name" value="GNTR-FAMILY TRANSCRIPTIONAL REGULATOR"/>
    <property type="match status" value="1"/>
</dbReference>
<dbReference type="PANTHER" id="PTHR38445">
    <property type="entry name" value="HTH-TYPE TRANSCRIPTIONAL REPRESSOR YTRA"/>
    <property type="match status" value="1"/>
</dbReference>
<keyword evidence="6" id="KW-1185">Reference proteome</keyword>
<accession>A0ABT8WN25</accession>
<dbReference type="PROSITE" id="PS50949">
    <property type="entry name" value="HTH_GNTR"/>
    <property type="match status" value="1"/>
</dbReference>
<keyword evidence="2" id="KW-0238">DNA-binding</keyword>
<dbReference type="InterPro" id="IPR036388">
    <property type="entry name" value="WH-like_DNA-bd_sf"/>
</dbReference>
<comment type="caution">
    <text evidence="5">The sequence shown here is derived from an EMBL/GenBank/DDBJ whole genome shotgun (WGS) entry which is preliminary data.</text>
</comment>
<dbReference type="SMART" id="SM00345">
    <property type="entry name" value="HTH_GNTR"/>
    <property type="match status" value="1"/>
</dbReference>
<dbReference type="CDD" id="cd07377">
    <property type="entry name" value="WHTH_GntR"/>
    <property type="match status" value="1"/>
</dbReference>
<dbReference type="Proteomes" id="UP001176806">
    <property type="component" value="Unassembled WGS sequence"/>
</dbReference>
<dbReference type="SUPFAM" id="SSF46785">
    <property type="entry name" value="Winged helix' DNA-binding domain"/>
    <property type="match status" value="1"/>
</dbReference>
<keyword evidence="3" id="KW-0804">Transcription</keyword>
<evidence type="ECO:0000259" key="4">
    <source>
        <dbReference type="PROSITE" id="PS50949"/>
    </source>
</evidence>
<dbReference type="Gene3D" id="1.10.10.10">
    <property type="entry name" value="Winged helix-like DNA-binding domain superfamily/Winged helix DNA-binding domain"/>
    <property type="match status" value="1"/>
</dbReference>
<dbReference type="EMBL" id="JAUOEL010000003">
    <property type="protein sequence ID" value="MDO5974337.1"/>
    <property type="molecule type" value="Genomic_DNA"/>
</dbReference>
<evidence type="ECO:0000256" key="1">
    <source>
        <dbReference type="ARBA" id="ARBA00023015"/>
    </source>
</evidence>
<dbReference type="Pfam" id="PF00392">
    <property type="entry name" value="GntR"/>
    <property type="match status" value="1"/>
</dbReference>
<evidence type="ECO:0000313" key="6">
    <source>
        <dbReference type="Proteomes" id="UP001176806"/>
    </source>
</evidence>
<sequence length="126" mass="14872">MEFKSNKGIYLQIAENICNQILEGKLEETKRVPSIRELAVEMEVNRNTVMRTFSFLQDEEIFVNKRGVGFFVADNASKLILKKEKQNFFKNEFPYLIKKIKLLKLNSEDLQELILEMKNNDTHENK</sequence>
<evidence type="ECO:0000256" key="3">
    <source>
        <dbReference type="ARBA" id="ARBA00023163"/>
    </source>
</evidence>
<gene>
    <name evidence="5" type="ORF">Q4Q40_09090</name>
</gene>
<organism evidence="5 6">
    <name type="scientific">Flavivirga jejuensis</name>
    <dbReference type="NCBI Taxonomy" id="870487"/>
    <lineage>
        <taxon>Bacteria</taxon>
        <taxon>Pseudomonadati</taxon>
        <taxon>Bacteroidota</taxon>
        <taxon>Flavobacteriia</taxon>
        <taxon>Flavobacteriales</taxon>
        <taxon>Flavobacteriaceae</taxon>
        <taxon>Flavivirga</taxon>
    </lineage>
</organism>
<feature type="domain" description="HTH gntR-type" evidence="4">
    <location>
        <begin position="7"/>
        <end position="75"/>
    </location>
</feature>
<keyword evidence="1" id="KW-0805">Transcription regulation</keyword>
<dbReference type="InterPro" id="IPR000524">
    <property type="entry name" value="Tscrpt_reg_HTH_GntR"/>
</dbReference>
<name>A0ABT8WN25_9FLAO</name>